<dbReference type="EMBL" id="JACPRF010000040">
    <property type="protein sequence ID" value="MBI2875522.1"/>
    <property type="molecule type" value="Genomic_DNA"/>
</dbReference>
<dbReference type="Pfam" id="PF02954">
    <property type="entry name" value="HTH_8"/>
    <property type="match status" value="1"/>
</dbReference>
<sequence length="95" mass="10625">MRELENEIERAVTLAPAKGAIVLSLLSERVQKGEHLYSLALAQKGNLKTTVDRIERHMIEEALRLCQGNKSRAALSLGLSRVGLQKKMRRMGLTE</sequence>
<dbReference type="InterPro" id="IPR002197">
    <property type="entry name" value="HTH_Fis"/>
</dbReference>
<dbReference type="Gene3D" id="1.10.10.60">
    <property type="entry name" value="Homeodomain-like"/>
    <property type="match status" value="1"/>
</dbReference>
<gene>
    <name evidence="2" type="ORF">HYY20_01425</name>
</gene>
<evidence type="ECO:0000313" key="2">
    <source>
        <dbReference type="EMBL" id="MBI2875522.1"/>
    </source>
</evidence>
<name>A0A932CLT7_UNCTE</name>
<dbReference type="PANTHER" id="PTHR32071">
    <property type="entry name" value="TRANSCRIPTIONAL REGULATORY PROTEIN"/>
    <property type="match status" value="1"/>
</dbReference>
<evidence type="ECO:0000259" key="1">
    <source>
        <dbReference type="Pfam" id="PF02954"/>
    </source>
</evidence>
<feature type="domain" description="DNA binding HTH" evidence="1">
    <location>
        <begin position="51"/>
        <end position="90"/>
    </location>
</feature>
<dbReference type="InterPro" id="IPR009057">
    <property type="entry name" value="Homeodomain-like_sf"/>
</dbReference>
<dbReference type="Proteomes" id="UP000769766">
    <property type="component" value="Unassembled WGS sequence"/>
</dbReference>
<accession>A0A932CLT7</accession>
<dbReference type="PRINTS" id="PR01590">
    <property type="entry name" value="HTHFIS"/>
</dbReference>
<dbReference type="SUPFAM" id="SSF46689">
    <property type="entry name" value="Homeodomain-like"/>
    <property type="match status" value="1"/>
</dbReference>
<reference evidence="2" key="1">
    <citation type="submission" date="2020-07" db="EMBL/GenBank/DDBJ databases">
        <title>Huge and variable diversity of episymbiotic CPR bacteria and DPANN archaea in groundwater ecosystems.</title>
        <authorList>
            <person name="He C.Y."/>
            <person name="Keren R."/>
            <person name="Whittaker M."/>
            <person name="Farag I.F."/>
            <person name="Doudna J."/>
            <person name="Cate J.H.D."/>
            <person name="Banfield J.F."/>
        </authorList>
    </citation>
    <scope>NUCLEOTIDE SEQUENCE</scope>
    <source>
        <strain evidence="2">NC_groundwater_672_Ag_B-0.1um_62_36</strain>
    </source>
</reference>
<evidence type="ECO:0000313" key="3">
    <source>
        <dbReference type="Proteomes" id="UP000769766"/>
    </source>
</evidence>
<dbReference type="AlphaFoldDB" id="A0A932CLT7"/>
<comment type="caution">
    <text evidence="2">The sequence shown here is derived from an EMBL/GenBank/DDBJ whole genome shotgun (WGS) entry which is preliminary data.</text>
</comment>
<dbReference type="GO" id="GO:0043565">
    <property type="term" value="F:sequence-specific DNA binding"/>
    <property type="evidence" value="ECO:0007669"/>
    <property type="project" value="InterPro"/>
</dbReference>
<protein>
    <recommendedName>
        <fullName evidence="1">DNA binding HTH domain-containing protein</fullName>
    </recommendedName>
</protein>
<proteinExistence type="predicted"/>
<organism evidence="2 3">
    <name type="scientific">Tectimicrobiota bacterium</name>
    <dbReference type="NCBI Taxonomy" id="2528274"/>
    <lineage>
        <taxon>Bacteria</taxon>
        <taxon>Pseudomonadati</taxon>
        <taxon>Nitrospinota/Tectimicrobiota group</taxon>
        <taxon>Candidatus Tectimicrobiota</taxon>
    </lineage>
</organism>